<sequence>MDNALLIPIHGKKFNWLYLFLLSIPDYEIDDLDFDIVLLVSNEKEKIQISRAISCSLPQFKDNILFFDVYQFIESSLQHEKLLYRYINNIDRCIVNLKKFCAIYWAKKYYKNIAVIDCDSAFNKTTKGFFDCLFKNYQTRYYFGSSIESNELCNNVLNHCAGFFNENLRENISQLTNGFKCYPWFFDVPFYHVDDLNEFYDYFNSSEFDGDFWMAIEWESFEHIIYIYYLCLFKDASILDYSNCVRSVIPETLLLTELNKIYYRYNYYPVWIRFRNVLNNPENVLTNQPKMFYHIDRL</sequence>
<accession>A0A240E6H9</accession>
<evidence type="ECO:0000313" key="2">
    <source>
        <dbReference type="Proteomes" id="UP000219042"/>
    </source>
</evidence>
<protein>
    <submittedName>
        <fullName evidence="1">Uncharacterized protein</fullName>
    </submittedName>
</protein>
<keyword evidence="2" id="KW-1185">Reference proteome</keyword>
<dbReference type="RefSeq" id="WP_097078151.1">
    <property type="nucleotide sequence ID" value="NZ_BAABHT010000010.1"/>
</dbReference>
<dbReference type="Proteomes" id="UP000219042">
    <property type="component" value="Unassembled WGS sequence"/>
</dbReference>
<reference evidence="2" key="1">
    <citation type="submission" date="2016-09" db="EMBL/GenBank/DDBJ databases">
        <authorList>
            <person name="Varghese N."/>
            <person name="Submissions S."/>
        </authorList>
    </citation>
    <scope>NUCLEOTIDE SEQUENCE [LARGE SCALE GENOMIC DNA]</scope>
    <source>
        <strain evidence="2">ANC 4466</strain>
    </source>
</reference>
<organism evidence="1 2">
    <name type="scientific">Acinetobacter puyangensis</name>
    <dbReference type="NCBI Taxonomy" id="1096779"/>
    <lineage>
        <taxon>Bacteria</taxon>
        <taxon>Pseudomonadati</taxon>
        <taxon>Pseudomonadota</taxon>
        <taxon>Gammaproteobacteria</taxon>
        <taxon>Moraxellales</taxon>
        <taxon>Moraxellaceae</taxon>
        <taxon>Acinetobacter</taxon>
    </lineage>
</organism>
<proteinExistence type="predicted"/>
<dbReference type="AlphaFoldDB" id="A0A240E6H9"/>
<gene>
    <name evidence="1" type="ORF">SAMN05421731_1029</name>
</gene>
<dbReference type="EMBL" id="OANT01000002">
    <property type="protein sequence ID" value="SNX43853.1"/>
    <property type="molecule type" value="Genomic_DNA"/>
</dbReference>
<evidence type="ECO:0000313" key="1">
    <source>
        <dbReference type="EMBL" id="SNX43853.1"/>
    </source>
</evidence>
<name>A0A240E6H9_9GAMM</name>